<dbReference type="RefSeq" id="XP_062658387.1">
    <property type="nucleotide sequence ID" value="XM_062806743.1"/>
</dbReference>
<evidence type="ECO:0000313" key="1">
    <source>
        <dbReference type="EMBL" id="KAK3294873.1"/>
    </source>
</evidence>
<evidence type="ECO:0000313" key="2">
    <source>
        <dbReference type="Proteomes" id="UP001278766"/>
    </source>
</evidence>
<dbReference type="Proteomes" id="UP001278766">
    <property type="component" value="Unassembled WGS sequence"/>
</dbReference>
<sequence length="75" mass="8097">MANTNPPRPAPTASQASSPLRVFARHPRLTIAGLAIVGTCLGFRHVARSFRENELRQQSIPGNRYVSVERSGGGL</sequence>
<reference evidence="1" key="2">
    <citation type="submission" date="2023-06" db="EMBL/GenBank/DDBJ databases">
        <authorList>
            <consortium name="Lawrence Berkeley National Laboratory"/>
            <person name="Haridas S."/>
            <person name="Hensen N."/>
            <person name="Bonometti L."/>
            <person name="Westerberg I."/>
            <person name="Brannstrom I.O."/>
            <person name="Guillou S."/>
            <person name="Cros-Aarteil S."/>
            <person name="Calhoun S."/>
            <person name="Kuo A."/>
            <person name="Mondo S."/>
            <person name="Pangilinan J."/>
            <person name="Riley R."/>
            <person name="Labutti K."/>
            <person name="Andreopoulos B."/>
            <person name="Lipzen A."/>
            <person name="Chen C."/>
            <person name="Yanf M."/>
            <person name="Daum C."/>
            <person name="Ng V."/>
            <person name="Clum A."/>
            <person name="Steindorff A."/>
            <person name="Ohm R."/>
            <person name="Martin F."/>
            <person name="Silar P."/>
            <person name="Natvig D."/>
            <person name="Lalanne C."/>
            <person name="Gautier V."/>
            <person name="Ament-Velasquez S.L."/>
            <person name="Kruys A."/>
            <person name="Hutchinson M.I."/>
            <person name="Powell A.J."/>
            <person name="Barry K."/>
            <person name="Miller A.N."/>
            <person name="Grigoriev I.V."/>
            <person name="Debuchy R."/>
            <person name="Gladieux P."/>
            <person name="Thoren M.H."/>
            <person name="Johannesson H."/>
        </authorList>
    </citation>
    <scope>NUCLEOTIDE SEQUENCE</scope>
    <source>
        <strain evidence="1">CBS 168.71</strain>
    </source>
</reference>
<reference evidence="1" key="1">
    <citation type="journal article" date="2023" name="Mol. Phylogenet. Evol.">
        <title>Genome-scale phylogeny and comparative genomics of the fungal order Sordariales.</title>
        <authorList>
            <person name="Hensen N."/>
            <person name="Bonometti L."/>
            <person name="Westerberg I."/>
            <person name="Brannstrom I.O."/>
            <person name="Guillou S."/>
            <person name="Cros-Aarteil S."/>
            <person name="Calhoun S."/>
            <person name="Haridas S."/>
            <person name="Kuo A."/>
            <person name="Mondo S."/>
            <person name="Pangilinan J."/>
            <person name="Riley R."/>
            <person name="LaButti K."/>
            <person name="Andreopoulos B."/>
            <person name="Lipzen A."/>
            <person name="Chen C."/>
            <person name="Yan M."/>
            <person name="Daum C."/>
            <person name="Ng V."/>
            <person name="Clum A."/>
            <person name="Steindorff A."/>
            <person name="Ohm R.A."/>
            <person name="Martin F."/>
            <person name="Silar P."/>
            <person name="Natvig D.O."/>
            <person name="Lalanne C."/>
            <person name="Gautier V."/>
            <person name="Ament-Velasquez S.L."/>
            <person name="Kruys A."/>
            <person name="Hutchinson M.I."/>
            <person name="Powell A.J."/>
            <person name="Barry K."/>
            <person name="Miller A.N."/>
            <person name="Grigoriev I.V."/>
            <person name="Debuchy R."/>
            <person name="Gladieux P."/>
            <person name="Hiltunen Thoren M."/>
            <person name="Johannesson H."/>
        </authorList>
    </citation>
    <scope>NUCLEOTIDE SEQUENCE</scope>
    <source>
        <strain evidence="1">CBS 168.71</strain>
    </source>
</reference>
<gene>
    <name evidence="1" type="ORF">B0H64DRAFT_443907</name>
</gene>
<dbReference type="GeneID" id="87843691"/>
<comment type="caution">
    <text evidence="1">The sequence shown here is derived from an EMBL/GenBank/DDBJ whole genome shotgun (WGS) entry which is preliminary data.</text>
</comment>
<dbReference type="EMBL" id="JAUEPN010000005">
    <property type="protein sequence ID" value="KAK3294873.1"/>
    <property type="molecule type" value="Genomic_DNA"/>
</dbReference>
<name>A0AAE0LRJ8_9PEZI</name>
<proteinExistence type="predicted"/>
<protein>
    <submittedName>
        <fullName evidence="1">Uncharacterized protein</fullName>
    </submittedName>
</protein>
<keyword evidence="2" id="KW-1185">Reference proteome</keyword>
<organism evidence="1 2">
    <name type="scientific">Chaetomium fimeti</name>
    <dbReference type="NCBI Taxonomy" id="1854472"/>
    <lineage>
        <taxon>Eukaryota</taxon>
        <taxon>Fungi</taxon>
        <taxon>Dikarya</taxon>
        <taxon>Ascomycota</taxon>
        <taxon>Pezizomycotina</taxon>
        <taxon>Sordariomycetes</taxon>
        <taxon>Sordariomycetidae</taxon>
        <taxon>Sordariales</taxon>
        <taxon>Chaetomiaceae</taxon>
        <taxon>Chaetomium</taxon>
    </lineage>
</organism>
<accession>A0AAE0LRJ8</accession>
<dbReference type="AlphaFoldDB" id="A0AAE0LRJ8"/>